<dbReference type="InterPro" id="IPR022771">
    <property type="entry name" value="WAPL_C"/>
</dbReference>
<feature type="region of interest" description="Disordered" evidence="2">
    <location>
        <begin position="1"/>
        <end position="97"/>
    </location>
</feature>
<dbReference type="PANTHER" id="PTHR22100:SF13">
    <property type="entry name" value="WINGS APART-LIKE PROTEIN HOMOLOG"/>
    <property type="match status" value="1"/>
</dbReference>
<dbReference type="FunFam" id="1.25.10.10:FF:000519">
    <property type="entry name" value="WAPL (Wings apart-like protein regulation of heterochromatin) protein"/>
    <property type="match status" value="1"/>
</dbReference>
<dbReference type="InterPro" id="IPR011989">
    <property type="entry name" value="ARM-like"/>
</dbReference>
<dbReference type="Pfam" id="PF07814">
    <property type="entry name" value="WAPL"/>
    <property type="match status" value="1"/>
</dbReference>
<dbReference type="InterPro" id="IPR039874">
    <property type="entry name" value="WAPL"/>
</dbReference>
<reference evidence="4" key="1">
    <citation type="journal article" date="2023" name="GigaByte">
        <title>Genome assembly of the bearded iris, Iris pallida Lam.</title>
        <authorList>
            <person name="Bruccoleri R.E."/>
            <person name="Oakeley E.J."/>
            <person name="Faust A.M.E."/>
            <person name="Altorfer M."/>
            <person name="Dessus-Babus S."/>
            <person name="Burckhardt D."/>
            <person name="Oertli M."/>
            <person name="Naumann U."/>
            <person name="Petersen F."/>
            <person name="Wong J."/>
        </authorList>
    </citation>
    <scope>NUCLEOTIDE SEQUENCE</scope>
    <source>
        <strain evidence="4">GSM-AAB239-AS_SAM_17_03QT</strain>
    </source>
</reference>
<dbReference type="Proteomes" id="UP001140949">
    <property type="component" value="Unassembled WGS sequence"/>
</dbReference>
<evidence type="ECO:0000259" key="3">
    <source>
        <dbReference type="Pfam" id="PF07814"/>
    </source>
</evidence>
<name>A0AAX6G2P1_IRIPA</name>
<dbReference type="EMBL" id="JANAVB010024000">
    <property type="protein sequence ID" value="KAJ6822588.1"/>
    <property type="molecule type" value="Genomic_DNA"/>
</dbReference>
<evidence type="ECO:0000313" key="4">
    <source>
        <dbReference type="EMBL" id="KAJ6822588.1"/>
    </source>
</evidence>
<dbReference type="InterPro" id="IPR016024">
    <property type="entry name" value="ARM-type_fold"/>
</dbReference>
<gene>
    <name evidence="4" type="ORF">M6B38_386815</name>
</gene>
<keyword evidence="5" id="KW-1185">Reference proteome</keyword>
<feature type="compositionally biased region" description="Low complexity" evidence="2">
    <location>
        <begin position="48"/>
        <end position="61"/>
    </location>
</feature>
<comment type="similarity">
    <text evidence="1">Belongs to the WAPL family.</text>
</comment>
<proteinExistence type="inferred from homology"/>
<evidence type="ECO:0000256" key="2">
    <source>
        <dbReference type="SAM" id="MobiDB-lite"/>
    </source>
</evidence>
<reference evidence="4" key="2">
    <citation type="submission" date="2023-04" db="EMBL/GenBank/DDBJ databases">
        <authorList>
            <person name="Bruccoleri R.E."/>
            <person name="Oakeley E.J."/>
            <person name="Faust A.-M."/>
            <person name="Dessus-Babus S."/>
            <person name="Altorfer M."/>
            <person name="Burckhardt D."/>
            <person name="Oertli M."/>
            <person name="Naumann U."/>
            <person name="Petersen F."/>
            <person name="Wong J."/>
        </authorList>
    </citation>
    <scope>NUCLEOTIDE SEQUENCE</scope>
    <source>
        <strain evidence="4">GSM-AAB239-AS_SAM_17_03QT</strain>
        <tissue evidence="4">Leaf</tissue>
    </source>
</reference>
<feature type="compositionally biased region" description="Polar residues" evidence="2">
    <location>
        <begin position="666"/>
        <end position="680"/>
    </location>
</feature>
<protein>
    <recommendedName>
        <fullName evidence="3">Wings apart-like protein C-terminal domain-containing protein</fullName>
    </recommendedName>
</protein>
<evidence type="ECO:0000313" key="5">
    <source>
        <dbReference type="Proteomes" id="UP001140949"/>
    </source>
</evidence>
<evidence type="ECO:0000256" key="1">
    <source>
        <dbReference type="ARBA" id="ARBA00006854"/>
    </source>
</evidence>
<feature type="compositionally biased region" description="Basic residues" evidence="2">
    <location>
        <begin position="594"/>
        <end position="604"/>
    </location>
</feature>
<dbReference type="Gene3D" id="1.25.10.10">
    <property type="entry name" value="Leucine-rich Repeat Variant"/>
    <property type="match status" value="2"/>
</dbReference>
<feature type="domain" description="Wings apart-like protein C-terminal" evidence="3">
    <location>
        <begin position="100"/>
        <end position="745"/>
    </location>
</feature>
<accession>A0AAX6G2P1</accession>
<organism evidence="4 5">
    <name type="scientific">Iris pallida</name>
    <name type="common">Sweet iris</name>
    <dbReference type="NCBI Taxonomy" id="29817"/>
    <lineage>
        <taxon>Eukaryota</taxon>
        <taxon>Viridiplantae</taxon>
        <taxon>Streptophyta</taxon>
        <taxon>Embryophyta</taxon>
        <taxon>Tracheophyta</taxon>
        <taxon>Spermatophyta</taxon>
        <taxon>Magnoliopsida</taxon>
        <taxon>Liliopsida</taxon>
        <taxon>Asparagales</taxon>
        <taxon>Iridaceae</taxon>
        <taxon>Iridoideae</taxon>
        <taxon>Irideae</taxon>
        <taxon>Iris</taxon>
    </lineage>
</organism>
<dbReference type="PANTHER" id="PTHR22100">
    <property type="entry name" value="WINGS APART-LIKE PROTEIN HOMOLOG"/>
    <property type="match status" value="1"/>
</dbReference>
<feature type="compositionally biased region" description="Polar residues" evidence="2">
    <location>
        <begin position="579"/>
        <end position="593"/>
    </location>
</feature>
<feature type="region of interest" description="Disordered" evidence="2">
    <location>
        <begin position="634"/>
        <end position="680"/>
    </location>
</feature>
<sequence length="934" mass="101939">MIVRTYARRSRCDDHGGGSFSEPLADVEGTDIDDSQEFSLSQGHRPFDFSSQDSDLLLPLPSYAPTPEPAAPVVRQSKKRRRGRDAASPTPSAPPAATATLMEAQEFGEMMEHVDEANFALDGLRRGQPARIRRASLLSLLAICGTPQRRRLLRARGMAKRIIDAILALNFDDSPSTVAAAALFFVLASDVQDDHLLDSPPCIQFLIKLLDPKMDDTVEDKAPAIGSKLLGILKPQLVSATNKGMDSSSRKIISKVQEILLDCKEIKSCSQDEDGVGRPELSTKWISLLTMEKACLSTVSFEDTCETVRKVGGNFKERLRELGGLDATFDVIVSCHSTMERWSKHQTPLVPELKDGKSMESVVLLLKCLKIMENATFLSKDNQDHLLNMRGKLNAEGLCPSFVGIVISCIKFLSGLSLLQAPASIANKGNSTCSAESVYTHNHASQSQKNETTRDDQGRILTAEDVIRYGIDDSHVKRSKASHRDQKLADSSSELSVSGSEMTVDVYSSKEKADSHAFEFIDEALSGSNGGSYLNTNGLKLNINPNSLKVNINANGLKVNSGNFGKGSHRWISIRASDQDSNFHGPSKATGSKSKPHRPFKKPHMSQDVNRGSIKDSFDPFAFDEDELKPSKWDKVARNKETSQKLQSEVTNKGHADGTINLAKDPSSSQSTNGDSQTLETNFPSIVEETTNLMEDCLLTSVKVLMNLTNDNPEGCQQIAACGGLDTMATLIISHFPSFDLCSPKHSQLKEDIPSSSQSTSGQLNDKHLSDHGLDFLVAILGLLVNLVEKDSGNRLRLASARVFVERPGSSECGKNKRDVIPLLCSIFLANQGAGEAAGEQRLLQCQDDESSLMQGEREAEMMIIEAYAALLLAFLSTESAKVREAIARCLPNHNLQNLVPVLERFVAFHLTLNMISPETHSTVTKVIEACKGP</sequence>
<feature type="compositionally biased region" description="Low complexity" evidence="2">
    <location>
        <begin position="86"/>
        <end position="97"/>
    </location>
</feature>
<dbReference type="AlphaFoldDB" id="A0AAX6G2P1"/>
<feature type="compositionally biased region" description="Basic and acidic residues" evidence="2">
    <location>
        <begin position="634"/>
        <end position="643"/>
    </location>
</feature>
<comment type="caution">
    <text evidence="4">The sequence shown here is derived from an EMBL/GenBank/DDBJ whole genome shotgun (WGS) entry which is preliminary data.</text>
</comment>
<feature type="region of interest" description="Disordered" evidence="2">
    <location>
        <begin position="577"/>
        <end position="616"/>
    </location>
</feature>
<dbReference type="SUPFAM" id="SSF48371">
    <property type="entry name" value="ARM repeat"/>
    <property type="match status" value="1"/>
</dbReference>